<protein>
    <submittedName>
        <fullName evidence="1">Uncharacterized protein</fullName>
    </submittedName>
</protein>
<accession>A0A382I087</accession>
<organism evidence="1">
    <name type="scientific">marine metagenome</name>
    <dbReference type="NCBI Taxonomy" id="408172"/>
    <lineage>
        <taxon>unclassified sequences</taxon>
        <taxon>metagenomes</taxon>
        <taxon>ecological metagenomes</taxon>
    </lineage>
</organism>
<dbReference type="EMBL" id="UINC01064250">
    <property type="protein sequence ID" value="SVB92742.1"/>
    <property type="molecule type" value="Genomic_DNA"/>
</dbReference>
<proteinExistence type="predicted"/>
<name>A0A382I087_9ZZZZ</name>
<gene>
    <name evidence="1" type="ORF">METZ01_LOCUS245596</name>
</gene>
<sequence length="275" mass="30823">MLVTLVTFGCCGCGFLLYEANDGRLKGNWEGTLNPAVFVDSSGNKSKGYLLEVKRAPEGESLVKWGVLQLGTEQLALAEWPAKKTKDDINRFVIYTEENFAPGTRVRVRGEALSSTLLSKTGENLSSKDKPFYVLRVLKIEKIKLYSPKLDSRDEPAELQFNLPNDFKGVFKVITDASGLELGDSGVLNIDVPKNGHVKLKNLKAFRKEHRLNAFYENNEEIPLIITEKGKGFFEVFSTSKDEIWFFVGTRDECTSLLNKHPKGLEGILLNQNEN</sequence>
<evidence type="ECO:0000313" key="1">
    <source>
        <dbReference type="EMBL" id="SVB92742.1"/>
    </source>
</evidence>
<dbReference type="AlphaFoldDB" id="A0A382I087"/>
<reference evidence="1" key="1">
    <citation type="submission" date="2018-05" db="EMBL/GenBank/DDBJ databases">
        <authorList>
            <person name="Lanie J.A."/>
            <person name="Ng W.-L."/>
            <person name="Kazmierczak K.M."/>
            <person name="Andrzejewski T.M."/>
            <person name="Davidsen T.M."/>
            <person name="Wayne K.J."/>
            <person name="Tettelin H."/>
            <person name="Glass J.I."/>
            <person name="Rusch D."/>
            <person name="Podicherti R."/>
            <person name="Tsui H.-C.T."/>
            <person name="Winkler M.E."/>
        </authorList>
    </citation>
    <scope>NUCLEOTIDE SEQUENCE</scope>
</reference>